<organism evidence="4 5">
    <name type="scientific">Holothuria leucospilota</name>
    <name type="common">Black long sea cucumber</name>
    <name type="synonym">Mertensiothuria leucospilota</name>
    <dbReference type="NCBI Taxonomy" id="206669"/>
    <lineage>
        <taxon>Eukaryota</taxon>
        <taxon>Metazoa</taxon>
        <taxon>Echinodermata</taxon>
        <taxon>Eleutherozoa</taxon>
        <taxon>Echinozoa</taxon>
        <taxon>Holothuroidea</taxon>
        <taxon>Aspidochirotacea</taxon>
        <taxon>Aspidochirotida</taxon>
        <taxon>Holothuriidae</taxon>
        <taxon>Holothuria</taxon>
    </lineage>
</organism>
<dbReference type="AlphaFoldDB" id="A0A9Q0YHB3"/>
<feature type="domain" description="Immunoglobulin" evidence="3">
    <location>
        <begin position="243"/>
        <end position="340"/>
    </location>
</feature>
<dbReference type="InterPro" id="IPR036179">
    <property type="entry name" value="Ig-like_dom_sf"/>
</dbReference>
<dbReference type="SUPFAM" id="SSF48726">
    <property type="entry name" value="Immunoglobulin"/>
    <property type="match status" value="2"/>
</dbReference>
<dbReference type="Pfam" id="PF05729">
    <property type="entry name" value="NACHT"/>
    <property type="match status" value="1"/>
</dbReference>
<dbReference type="InterPro" id="IPR007111">
    <property type="entry name" value="NACHT_NTPase"/>
</dbReference>
<dbReference type="Gene3D" id="3.40.50.300">
    <property type="entry name" value="P-loop containing nucleotide triphosphate hydrolases"/>
    <property type="match status" value="1"/>
</dbReference>
<gene>
    <name evidence="4" type="ORF">HOLleu_43162</name>
</gene>
<keyword evidence="2" id="KW-0472">Membrane</keyword>
<dbReference type="PANTHER" id="PTHR46312:SF2">
    <property type="entry name" value="NUCLEOTIDE-BINDING OLIGOMERIZATION DOMAIN-CONTAINING PROTEIN 2-LIKE"/>
    <property type="match status" value="1"/>
</dbReference>
<reference evidence="4" key="1">
    <citation type="submission" date="2021-10" db="EMBL/GenBank/DDBJ databases">
        <title>Tropical sea cucumber genome reveals ecological adaptation and Cuvierian tubules defense mechanism.</title>
        <authorList>
            <person name="Chen T."/>
        </authorList>
    </citation>
    <scope>NUCLEOTIDE SEQUENCE</scope>
    <source>
        <strain evidence="4">Nanhai2018</strain>
        <tissue evidence="4">Muscle</tissue>
    </source>
</reference>
<feature type="transmembrane region" description="Helical" evidence="2">
    <location>
        <begin position="483"/>
        <end position="503"/>
    </location>
</feature>
<sequence>MEPLHVVYLVSTLIIGKIVCEGNECSTPQFIETGSVGFIQCSFPDDVSRVLWYKFSSGAAFLTLVNSVKSGEGFRSGEFDVHPNGSLIIRHVLMNHEGTYRVVRQDTPSSEVKQYFVTVFVFAQTFSRVPVIDNCDNKSEICFQMLSNTSEISCTIKDARPAIPLRWMLRDGDGDRNISSRLLIKNGTHPFLTSRVTITNAFVYPRILTLLVCKANDPSGLLQKNESLILIQGSDETLPKASPQVVFAKRNTRVELSCNNMSISCLVWQIKQSQEVVFKTLLYAVFVGEHFHHLFNDDYRLQRQSTFVVDNVKEHHEGTYRCISSNEFEDGVNIYEVVVFVYPDPAYPVVDGCNHQQYCVLKVHSEGSLTCTVKGIRPRVQLDITEVFERSSNVLQFYDKTITIKDHGDTSDVLLTSKYRCNSVTESRLTIECKVIGTNIEELHLSTKFDLLIFPERMIYYTTTATGAESTTDGAVSSDGHSYWIIAVVLIVVPVFLVMLLIVKVRCRRGRKRRLNCFQHRMINRVLIPMISRGQLQGKKDMLISELKVKYQDLYDAVQPIPYIRDRLYCVNRVFVEGGIEYLVAIDRIGEHGTWEKLCSYHNILDDDRVKSTRRIIEGEPGYGKSTLTLQLSYDWCNKIPLSYLKDIDVLILLRLRQLGGVTSVYRAIKQFLLPKDSKLTESDIADIISECSSVLVILDGYDEYPDQDVDVDSDVISIIMRNMFQKFEVILTTRSSYLPKKCPALTKRLKLTGFDDNARDQYIRKAVVGDDVTAAEKIKQRLKENPVLGDLCQVPLFFVMFAHMSHESEQFQKFNSVTSFFRYMISCFHSHMKNKMGDENVKKYDLFETDHAELDKLAFEGLSRKDQQIVWSKHYMCERLGRDFYDQYVRIGILVEEEVLDISEDPNAIISEHIQYKAEVRFYHKLFCEWYAAHHLSEYASRNDVTFDPWEESEGSEGSYSVSDKDDEPEYRNGIESQTDHYLKYLDPFDLQYVYRFACGLNSTAAYKIIGYLKTREDAKKFAVLCIFEKSGRVEGVIKDVKDLCAKNVDIDINASLLLQRSTIQLLEIATANKVTLKMESTAFVLGAQHKQWSRENKPVSHNWKKGRGRLDLNQLVGNWDVKPHLT</sequence>
<dbReference type="OrthoDB" id="120976at2759"/>
<dbReference type="SUPFAM" id="SSF52540">
    <property type="entry name" value="P-loop containing nucleoside triphosphate hydrolases"/>
    <property type="match status" value="1"/>
</dbReference>
<name>A0A9Q0YHB3_HOLLE</name>
<accession>A0A9Q0YHB3</accession>
<keyword evidence="2" id="KW-1133">Transmembrane helix</keyword>
<dbReference type="Proteomes" id="UP001152320">
    <property type="component" value="Unassembled WGS sequence"/>
</dbReference>
<evidence type="ECO:0000256" key="2">
    <source>
        <dbReference type="SAM" id="Phobius"/>
    </source>
</evidence>
<evidence type="ECO:0000256" key="1">
    <source>
        <dbReference type="SAM" id="MobiDB-lite"/>
    </source>
</evidence>
<feature type="domain" description="Immunoglobulin" evidence="3">
    <location>
        <begin position="26"/>
        <end position="122"/>
    </location>
</feature>
<dbReference type="InterPro" id="IPR027417">
    <property type="entry name" value="P-loop_NTPase"/>
</dbReference>
<dbReference type="InterPro" id="IPR013783">
    <property type="entry name" value="Ig-like_fold"/>
</dbReference>
<dbReference type="Gene3D" id="2.60.40.10">
    <property type="entry name" value="Immunoglobulins"/>
    <property type="match status" value="2"/>
</dbReference>
<proteinExistence type="predicted"/>
<keyword evidence="2" id="KW-0812">Transmembrane</keyword>
<feature type="region of interest" description="Disordered" evidence="1">
    <location>
        <begin position="951"/>
        <end position="974"/>
    </location>
</feature>
<dbReference type="EMBL" id="JAIZAY010000220">
    <property type="protein sequence ID" value="KAJ8018706.1"/>
    <property type="molecule type" value="Genomic_DNA"/>
</dbReference>
<dbReference type="PANTHER" id="PTHR46312">
    <property type="entry name" value="NACHT DOMAIN-CONTAINING PROTEIN"/>
    <property type="match status" value="1"/>
</dbReference>
<comment type="caution">
    <text evidence="4">The sequence shown here is derived from an EMBL/GenBank/DDBJ whole genome shotgun (WGS) entry which is preliminary data.</text>
</comment>
<dbReference type="InterPro" id="IPR003599">
    <property type="entry name" value="Ig_sub"/>
</dbReference>
<protein>
    <submittedName>
        <fullName evidence="4">NLR family CARD domain-containing protein 4</fullName>
    </submittedName>
</protein>
<keyword evidence="5" id="KW-1185">Reference proteome</keyword>
<evidence type="ECO:0000313" key="5">
    <source>
        <dbReference type="Proteomes" id="UP001152320"/>
    </source>
</evidence>
<evidence type="ECO:0000313" key="4">
    <source>
        <dbReference type="EMBL" id="KAJ8018706.1"/>
    </source>
</evidence>
<dbReference type="SMART" id="SM00409">
    <property type="entry name" value="IG"/>
    <property type="match status" value="2"/>
</dbReference>
<evidence type="ECO:0000259" key="3">
    <source>
        <dbReference type="SMART" id="SM00409"/>
    </source>
</evidence>